<dbReference type="KEGG" id="rec:RHECIAT_CH0001091"/>
<accession>B3PSF4</accession>
<feature type="signal peptide" evidence="1">
    <location>
        <begin position="1"/>
        <end position="27"/>
    </location>
</feature>
<dbReference type="AlphaFoldDB" id="B3PSF4"/>
<sequence>MHSLTRTFLYNVPLAVALAMSVTSARASEDSGTIIFNQMLKCLKLPAGTPSAYDFMVVAVIKDGAADFLSINFRAPPSEWEKTAAPLVADAITQCEPYASVSGRVEFPVTRERVEAGSKN</sequence>
<dbReference type="Proteomes" id="UP000008817">
    <property type="component" value="Chromosome"/>
</dbReference>
<organism evidence="2 3">
    <name type="scientific">Rhizobium etli (strain CIAT 652)</name>
    <dbReference type="NCBI Taxonomy" id="491916"/>
    <lineage>
        <taxon>Bacteria</taxon>
        <taxon>Pseudomonadati</taxon>
        <taxon>Pseudomonadota</taxon>
        <taxon>Alphaproteobacteria</taxon>
        <taxon>Hyphomicrobiales</taxon>
        <taxon>Rhizobiaceae</taxon>
        <taxon>Rhizobium/Agrobacterium group</taxon>
        <taxon>Rhizobium</taxon>
    </lineage>
</organism>
<name>B3PSF4_RHIE6</name>
<gene>
    <name evidence="2" type="ordered locus">RHECIAT_CH0001091</name>
</gene>
<dbReference type="EMBL" id="CP001074">
    <property type="protein sequence ID" value="ACE90076.1"/>
    <property type="molecule type" value="Genomic_DNA"/>
</dbReference>
<evidence type="ECO:0000313" key="3">
    <source>
        <dbReference type="Proteomes" id="UP000008817"/>
    </source>
</evidence>
<evidence type="ECO:0000313" key="2">
    <source>
        <dbReference type="EMBL" id="ACE90076.1"/>
    </source>
</evidence>
<feature type="chain" id="PRO_5002794342" evidence="1">
    <location>
        <begin position="28"/>
        <end position="120"/>
    </location>
</feature>
<keyword evidence="1" id="KW-0732">Signal</keyword>
<dbReference type="eggNOG" id="ENOG503008H">
    <property type="taxonomic scope" value="Bacteria"/>
</dbReference>
<evidence type="ECO:0000256" key="1">
    <source>
        <dbReference type="SAM" id="SignalP"/>
    </source>
</evidence>
<proteinExistence type="predicted"/>
<protein>
    <submittedName>
        <fullName evidence="2">Uncharacterized protein</fullName>
    </submittedName>
</protein>
<reference evidence="2 3" key="1">
    <citation type="submission" date="2008-04" db="EMBL/GenBank/DDBJ databases">
        <title>Genome diversity and DNA divergence of Rhizobium etli.</title>
        <authorList>
            <person name="Gonzalez V."/>
            <person name="Acosta J.L."/>
            <person name="Santamaria R.I."/>
            <person name="Bustos P."/>
            <person name="Hernandez-Gonzalez I.L."/>
            <person name="Fernandez J.L."/>
            <person name="Diaz R."/>
            <person name="Flores M."/>
            <person name="Mora J."/>
            <person name="Palacios R."/>
            <person name="Davila G."/>
        </authorList>
    </citation>
    <scope>NUCLEOTIDE SEQUENCE [LARGE SCALE GENOMIC DNA]</scope>
    <source>
        <strain evidence="2 3">CIAT 652</strain>
    </source>
</reference>
<dbReference type="HOGENOM" id="CLU_2047794_0_0_5"/>